<evidence type="ECO:0000259" key="2">
    <source>
        <dbReference type="PROSITE" id="PS51465"/>
    </source>
</evidence>
<accession>A0A7R8UIK2</accession>
<organism evidence="3 4">
    <name type="scientific">Hermetia illucens</name>
    <name type="common">Black soldier fly</name>
    <dbReference type="NCBI Taxonomy" id="343691"/>
    <lineage>
        <taxon>Eukaryota</taxon>
        <taxon>Metazoa</taxon>
        <taxon>Ecdysozoa</taxon>
        <taxon>Arthropoda</taxon>
        <taxon>Hexapoda</taxon>
        <taxon>Insecta</taxon>
        <taxon>Pterygota</taxon>
        <taxon>Neoptera</taxon>
        <taxon>Endopterygota</taxon>
        <taxon>Diptera</taxon>
        <taxon>Brachycera</taxon>
        <taxon>Stratiomyomorpha</taxon>
        <taxon>Stratiomyidae</taxon>
        <taxon>Hermetiinae</taxon>
        <taxon>Hermetia</taxon>
    </lineage>
</organism>
<feature type="chain" id="PRO_5030604749" description="Kazal-like domain-containing protein" evidence="1">
    <location>
        <begin position="19"/>
        <end position="71"/>
    </location>
</feature>
<dbReference type="SMART" id="SM00280">
    <property type="entry name" value="KAZAL"/>
    <property type="match status" value="1"/>
</dbReference>
<evidence type="ECO:0000256" key="1">
    <source>
        <dbReference type="SAM" id="SignalP"/>
    </source>
</evidence>
<dbReference type="AlphaFoldDB" id="A0A7R8UIK2"/>
<dbReference type="PROSITE" id="PS51465">
    <property type="entry name" value="KAZAL_2"/>
    <property type="match status" value="1"/>
</dbReference>
<name>A0A7R8UIK2_HERIL</name>
<keyword evidence="4" id="KW-1185">Reference proteome</keyword>
<feature type="signal peptide" evidence="1">
    <location>
        <begin position="1"/>
        <end position="18"/>
    </location>
</feature>
<dbReference type="Proteomes" id="UP000594454">
    <property type="component" value="Chromosome 2"/>
</dbReference>
<dbReference type="Pfam" id="PF07648">
    <property type="entry name" value="Kazal_2"/>
    <property type="match status" value="1"/>
</dbReference>
<dbReference type="InterPro" id="IPR002350">
    <property type="entry name" value="Kazal_dom"/>
</dbReference>
<keyword evidence="1" id="KW-0732">Signal</keyword>
<protein>
    <recommendedName>
        <fullName evidence="2">Kazal-like domain-containing protein</fullName>
    </recommendedName>
</protein>
<dbReference type="InterPro" id="IPR036058">
    <property type="entry name" value="Kazal_dom_sf"/>
</dbReference>
<dbReference type="EMBL" id="LR899010">
    <property type="protein sequence ID" value="CAD7081323.1"/>
    <property type="molecule type" value="Genomic_DNA"/>
</dbReference>
<evidence type="ECO:0000313" key="3">
    <source>
        <dbReference type="EMBL" id="CAD7081323.1"/>
    </source>
</evidence>
<dbReference type="Gene3D" id="3.30.60.30">
    <property type="match status" value="1"/>
</dbReference>
<dbReference type="InParanoid" id="A0A7R8UIK2"/>
<feature type="domain" description="Kazal-like" evidence="2">
    <location>
        <begin position="18"/>
        <end position="71"/>
    </location>
</feature>
<dbReference type="SUPFAM" id="SSF100895">
    <property type="entry name" value="Kazal-type serine protease inhibitors"/>
    <property type="match status" value="1"/>
</dbReference>
<gene>
    <name evidence="3" type="ORF">HERILL_LOCUS4438</name>
</gene>
<dbReference type="OrthoDB" id="7323185at2759"/>
<sequence>MNILALILFSLVIVGAFSAKKAPCTDLCTLEDWPVCGMEGARKQTFPNYCVLQMENCLKGTNFRKIKDGEC</sequence>
<evidence type="ECO:0000313" key="4">
    <source>
        <dbReference type="Proteomes" id="UP000594454"/>
    </source>
</evidence>
<reference evidence="3 4" key="1">
    <citation type="submission" date="2020-11" db="EMBL/GenBank/DDBJ databases">
        <authorList>
            <person name="Wallbank WR R."/>
            <person name="Pardo Diaz C."/>
            <person name="Kozak K."/>
            <person name="Martin S."/>
            <person name="Jiggins C."/>
            <person name="Moest M."/>
            <person name="Warren A I."/>
            <person name="Generalovic N T."/>
            <person name="Byers J.R.P. K."/>
            <person name="Montejo-Kovacevich G."/>
            <person name="Yen C E."/>
        </authorList>
    </citation>
    <scope>NUCLEOTIDE SEQUENCE [LARGE SCALE GENOMIC DNA]</scope>
</reference>
<proteinExistence type="predicted"/>